<reference evidence="9 10" key="1">
    <citation type="submission" date="2018-02" db="EMBL/GenBank/DDBJ databases">
        <title>Complete genome of the streamlined marine actinobacterium Pontimonas salivibrio CL-TW6 adapted to coastal planktonic lifestype.</title>
        <authorList>
            <person name="Cho B.C."/>
            <person name="Hardies S.C."/>
            <person name="Jang G.I."/>
            <person name="Hwang C.Y."/>
        </authorList>
    </citation>
    <scope>NUCLEOTIDE SEQUENCE [LARGE SCALE GENOMIC DNA]</scope>
    <source>
        <strain evidence="9 10">CL-TW6</strain>
    </source>
</reference>
<evidence type="ECO:0000256" key="2">
    <source>
        <dbReference type="ARBA" id="ARBA00008847"/>
    </source>
</evidence>
<dbReference type="EMBL" id="CP026923">
    <property type="protein sequence ID" value="AVG24062.1"/>
    <property type="molecule type" value="Genomic_DNA"/>
</dbReference>
<keyword evidence="5 9" id="KW-0456">Lyase</keyword>
<dbReference type="PANTHER" id="PTHR43375:SF1">
    <property type="entry name" value="OROTIDINE 5'-PHOSPHATE DECARBOXYLASE"/>
    <property type="match status" value="1"/>
</dbReference>
<evidence type="ECO:0000256" key="1">
    <source>
        <dbReference type="ARBA" id="ARBA00004861"/>
    </source>
</evidence>
<dbReference type="InterPro" id="IPR013785">
    <property type="entry name" value="Aldolase_TIM"/>
</dbReference>
<dbReference type="CDD" id="cd04725">
    <property type="entry name" value="OMP_decarboxylase_like"/>
    <property type="match status" value="1"/>
</dbReference>
<accession>A0A2L2BR22</accession>
<dbReference type="SMART" id="SM00934">
    <property type="entry name" value="OMPdecase"/>
    <property type="match status" value="1"/>
</dbReference>
<dbReference type="Gene3D" id="3.20.20.70">
    <property type="entry name" value="Aldolase class I"/>
    <property type="match status" value="1"/>
</dbReference>
<dbReference type="SUPFAM" id="SSF51366">
    <property type="entry name" value="Ribulose-phoshate binding barrel"/>
    <property type="match status" value="1"/>
</dbReference>
<dbReference type="NCBIfam" id="TIGR02127">
    <property type="entry name" value="pyrF_sub2"/>
    <property type="match status" value="1"/>
</dbReference>
<dbReference type="UniPathway" id="UPA00070">
    <property type="reaction ID" value="UER00120"/>
</dbReference>
<keyword evidence="10" id="KW-1185">Reference proteome</keyword>
<dbReference type="EC" id="4.1.1.23" evidence="7"/>
<dbReference type="InterPro" id="IPR001754">
    <property type="entry name" value="OMPdeCOase_dom"/>
</dbReference>
<dbReference type="Pfam" id="PF00215">
    <property type="entry name" value="OMPdecase"/>
    <property type="match status" value="1"/>
</dbReference>
<sequence>MSSNAASFAEAFHHWHAPEQRLCVGIDPHPDVLVQWGLDDSASGSEKFATGIIDAVVDARVSLVKPQVALFERHGVAGMRVLAQLIGRMRALGIRVIADAKRGDIGTSLQGYASAWLAPGSDFESDAVTLSPYLGVGALEPAFTLAKEHGKGVFVLAATSNPEGQSIQSAVTSQGVTLAQSVLNQLQHTVSASQSSPGWLGAVVGATINHESLGLNLSAAPDVVILAPGFGHQGAQLGDLHTLFGDASSQVIPTVSRSVAGTDPDGVATRLAQHLEELRRVHP</sequence>
<evidence type="ECO:0000259" key="8">
    <source>
        <dbReference type="SMART" id="SM00934"/>
    </source>
</evidence>
<proteinExistence type="inferred from homology"/>
<dbReference type="GO" id="GO:0004590">
    <property type="term" value="F:orotidine-5'-phosphate decarboxylase activity"/>
    <property type="evidence" value="ECO:0007669"/>
    <property type="project" value="UniProtKB-UniRule"/>
</dbReference>
<evidence type="ECO:0000256" key="5">
    <source>
        <dbReference type="ARBA" id="ARBA00023239"/>
    </source>
</evidence>
<protein>
    <recommendedName>
        <fullName evidence="7">Orotidine-5'-phosphate decarboxylase</fullName>
        <ecNumber evidence="7">4.1.1.23</ecNumber>
    </recommendedName>
</protein>
<evidence type="ECO:0000256" key="7">
    <source>
        <dbReference type="NCBIfam" id="TIGR02127"/>
    </source>
</evidence>
<dbReference type="PANTHER" id="PTHR43375">
    <property type="entry name" value="OROTIDINE 5'-PHOSPHATE DECARBOXYLASE"/>
    <property type="match status" value="1"/>
</dbReference>
<dbReference type="GO" id="GO:0006207">
    <property type="term" value="P:'de novo' pyrimidine nucleobase biosynthetic process"/>
    <property type="evidence" value="ECO:0007669"/>
    <property type="project" value="InterPro"/>
</dbReference>
<organism evidence="9 10">
    <name type="scientific">Pontimonas salivibrio</name>
    <dbReference type="NCBI Taxonomy" id="1159327"/>
    <lineage>
        <taxon>Bacteria</taxon>
        <taxon>Bacillati</taxon>
        <taxon>Actinomycetota</taxon>
        <taxon>Actinomycetes</taxon>
        <taxon>Micrococcales</taxon>
        <taxon>Microbacteriaceae</taxon>
        <taxon>Pontimonas</taxon>
    </lineage>
</organism>
<dbReference type="Proteomes" id="UP000243077">
    <property type="component" value="Chromosome"/>
</dbReference>
<gene>
    <name evidence="9" type="ORF">C3B54_111097</name>
</gene>
<evidence type="ECO:0000313" key="9">
    <source>
        <dbReference type="EMBL" id="AVG24062.1"/>
    </source>
</evidence>
<evidence type="ECO:0000256" key="3">
    <source>
        <dbReference type="ARBA" id="ARBA00022793"/>
    </source>
</evidence>
<keyword evidence="4" id="KW-0665">Pyrimidine biosynthesis</keyword>
<dbReference type="GO" id="GO:0044205">
    <property type="term" value="P:'de novo' UMP biosynthetic process"/>
    <property type="evidence" value="ECO:0007669"/>
    <property type="project" value="UniProtKB-UniPathway"/>
</dbReference>
<evidence type="ECO:0000313" key="10">
    <source>
        <dbReference type="Proteomes" id="UP000243077"/>
    </source>
</evidence>
<name>A0A2L2BR22_9MICO</name>
<dbReference type="KEGG" id="psai:C3B54_111097"/>
<dbReference type="InterPro" id="IPR011995">
    <property type="entry name" value="OMPdecase_type-2"/>
</dbReference>
<evidence type="ECO:0000256" key="4">
    <source>
        <dbReference type="ARBA" id="ARBA00022975"/>
    </source>
</evidence>
<dbReference type="RefSeq" id="WP_104913594.1">
    <property type="nucleotide sequence ID" value="NZ_CP026923.1"/>
</dbReference>
<dbReference type="OrthoDB" id="9808470at2"/>
<evidence type="ECO:0000256" key="6">
    <source>
        <dbReference type="ARBA" id="ARBA00049157"/>
    </source>
</evidence>
<feature type="domain" description="Orotidine 5'-phosphate decarboxylase" evidence="8">
    <location>
        <begin position="21"/>
        <end position="272"/>
    </location>
</feature>
<comment type="catalytic activity">
    <reaction evidence="6">
        <text>orotidine 5'-phosphate + H(+) = UMP + CO2</text>
        <dbReference type="Rhea" id="RHEA:11596"/>
        <dbReference type="ChEBI" id="CHEBI:15378"/>
        <dbReference type="ChEBI" id="CHEBI:16526"/>
        <dbReference type="ChEBI" id="CHEBI:57538"/>
        <dbReference type="ChEBI" id="CHEBI:57865"/>
        <dbReference type="EC" id="4.1.1.23"/>
    </reaction>
</comment>
<keyword evidence="3" id="KW-0210">Decarboxylase</keyword>
<comment type="similarity">
    <text evidence="2">Belongs to the OMP decarboxylase family. Type 2 subfamily.</text>
</comment>
<comment type="pathway">
    <text evidence="1">Pyrimidine metabolism; UMP biosynthesis via de novo pathway; UMP from orotate: step 2/2.</text>
</comment>
<dbReference type="InterPro" id="IPR011060">
    <property type="entry name" value="RibuloseP-bd_barrel"/>
</dbReference>
<dbReference type="AlphaFoldDB" id="A0A2L2BR22"/>